<reference evidence="3 4" key="1">
    <citation type="journal article" date="2006" name="Nature">
        <title>Insights from the genome of the biotrophic fungal plant pathogen Ustilago maydis.</title>
        <authorList>
            <person name="Kamper J."/>
            <person name="Kahmann R."/>
            <person name="Bolker M."/>
            <person name="Ma L.J."/>
            <person name="Brefort T."/>
            <person name="Saville B.J."/>
            <person name="Banuett F."/>
            <person name="Kronstad J.W."/>
            <person name="Gold S.E."/>
            <person name="Muller O."/>
            <person name="Perlin M.H."/>
            <person name="Wosten H.A."/>
            <person name="de Vries R."/>
            <person name="Ruiz-Herrera J."/>
            <person name="Reynaga-Pena C.G."/>
            <person name="Snetselaar K."/>
            <person name="McCann M."/>
            <person name="Perez-Martin J."/>
            <person name="Feldbrugge M."/>
            <person name="Basse C.W."/>
            <person name="Steinberg G."/>
            <person name="Ibeas J.I."/>
            <person name="Holloman W."/>
            <person name="Guzman P."/>
            <person name="Farman M."/>
            <person name="Stajich J.E."/>
            <person name="Sentandreu R."/>
            <person name="Gonzalez-Prieto J.M."/>
            <person name="Kennell J.C."/>
            <person name="Molina L."/>
            <person name="Schirawski J."/>
            <person name="Mendoza-Mendoza A."/>
            <person name="Greilinger D."/>
            <person name="Munch K."/>
            <person name="Rossel N."/>
            <person name="Scherer M."/>
            <person name="Vranes M."/>
            <person name="Ladendorf O."/>
            <person name="Vincon V."/>
            <person name="Fuchs U."/>
            <person name="Sandrock B."/>
            <person name="Meng S."/>
            <person name="Ho E.C."/>
            <person name="Cahill M.J."/>
            <person name="Boyce K.J."/>
            <person name="Klose J."/>
            <person name="Klosterman S.J."/>
            <person name="Deelstra H.J."/>
            <person name="Ortiz-Castellanos L."/>
            <person name="Li W."/>
            <person name="Sanchez-Alonso P."/>
            <person name="Schreier P.H."/>
            <person name="Hauser-Hahn I."/>
            <person name="Vaupel M."/>
            <person name="Koopmann E."/>
            <person name="Friedrich G."/>
            <person name="Voss H."/>
            <person name="Schluter T."/>
            <person name="Margolis J."/>
            <person name="Platt D."/>
            <person name="Swimmer C."/>
            <person name="Gnirke A."/>
            <person name="Chen F."/>
            <person name="Vysotskaia V."/>
            <person name="Mannhaupt G."/>
            <person name="Guldener U."/>
            <person name="Munsterkotter M."/>
            <person name="Haase D."/>
            <person name="Oesterheld M."/>
            <person name="Mewes H.W."/>
            <person name="Mauceli E.W."/>
            <person name="DeCaprio D."/>
            <person name="Wade C.M."/>
            <person name="Butler J."/>
            <person name="Young S."/>
            <person name="Jaffe D.B."/>
            <person name="Calvo S."/>
            <person name="Nusbaum C."/>
            <person name="Galagan J."/>
            <person name="Birren B.W."/>
        </authorList>
    </citation>
    <scope>NUCLEOTIDE SEQUENCE [LARGE SCALE GENOMIC DNA]</scope>
    <source>
        <strain evidence="4">DSM 14603 / FGSC 9021 / UM521</strain>
    </source>
</reference>
<dbReference type="VEuPathDB" id="FungiDB:UMAG_10212"/>
<evidence type="ECO:0000256" key="2">
    <source>
        <dbReference type="SAM" id="MobiDB-lite"/>
    </source>
</evidence>
<dbReference type="RefSeq" id="XP_011392136.1">
    <property type="nucleotide sequence ID" value="XM_011393834.1"/>
</dbReference>
<evidence type="ECO:0000256" key="1">
    <source>
        <dbReference type="SAM" id="Coils"/>
    </source>
</evidence>
<feature type="region of interest" description="Disordered" evidence="2">
    <location>
        <begin position="257"/>
        <end position="290"/>
    </location>
</feature>
<dbReference type="KEGG" id="uma:UMAG_10212"/>
<dbReference type="AlphaFoldDB" id="A0A0D1DUY3"/>
<dbReference type="EMBL" id="CM003158">
    <property type="protein sequence ID" value="KIS66380.1"/>
    <property type="molecule type" value="Genomic_DNA"/>
</dbReference>
<organism evidence="3 4">
    <name type="scientific">Mycosarcoma maydis</name>
    <name type="common">Corn smut fungus</name>
    <name type="synonym">Ustilago maydis</name>
    <dbReference type="NCBI Taxonomy" id="5270"/>
    <lineage>
        <taxon>Eukaryota</taxon>
        <taxon>Fungi</taxon>
        <taxon>Dikarya</taxon>
        <taxon>Basidiomycota</taxon>
        <taxon>Ustilaginomycotina</taxon>
        <taxon>Ustilaginomycetes</taxon>
        <taxon>Ustilaginales</taxon>
        <taxon>Ustilaginaceae</taxon>
        <taxon>Mycosarcoma</taxon>
    </lineage>
</organism>
<name>A0A0D1DUY3_MYCMD</name>
<evidence type="ECO:0000313" key="3">
    <source>
        <dbReference type="EMBL" id="KIS66380.1"/>
    </source>
</evidence>
<gene>
    <name evidence="3" type="ORF">UMAG_10212</name>
</gene>
<dbReference type="eggNOG" id="ENOG502RDS5">
    <property type="taxonomic scope" value="Eukaryota"/>
</dbReference>
<feature type="region of interest" description="Disordered" evidence="2">
    <location>
        <begin position="30"/>
        <end position="56"/>
    </location>
</feature>
<feature type="coiled-coil region" evidence="1">
    <location>
        <begin position="307"/>
        <end position="334"/>
    </location>
</feature>
<accession>A0A0D1DUY3</accession>
<keyword evidence="4" id="KW-1185">Reference proteome</keyword>
<evidence type="ECO:0000313" key="4">
    <source>
        <dbReference type="Proteomes" id="UP000000561"/>
    </source>
</evidence>
<dbReference type="GeneID" id="23566275"/>
<dbReference type="OrthoDB" id="2552038at2759"/>
<proteinExistence type="predicted"/>
<dbReference type="InParanoid" id="A0A0D1DUY3"/>
<protein>
    <submittedName>
        <fullName evidence="3">Uncharacterized protein</fullName>
    </submittedName>
</protein>
<sequence length="359" mass="38423">MGAETEQKTQDTDADEYLAFLTLQPLSSPIDGFGSPSVPHPLPPSDRTLRSQSVRTSPRLQLVSSNMLSQGRTTRSGSIIPMGPSTAGLEEVDELDEFDDQLPADLDYRVSIVSVEVCDMLEAESLRMSSRRRDQMTVANSKNVAGSIGGGNGHASVSSHKRPRPTFGGSNRRADVIDLREISPPPSSQPDKRAKKIHGPANADGCINSEHGWDKDVLADSAAVGAALSSELANSAAPRQSQPSLCAIRVETTNGNEAEVIPSTQPLSKHSSSSADTTRSDNDNSNSSDDDVVLVAESQTIKTFGPSANVIAAISKAEQAVAELKETYAGEMARIRVELVERDVLIDGLRARFRKQMSK</sequence>
<feature type="region of interest" description="Disordered" evidence="2">
    <location>
        <begin position="129"/>
        <end position="208"/>
    </location>
</feature>
<feature type="compositionally biased region" description="Polar residues" evidence="2">
    <location>
        <begin position="257"/>
        <end position="270"/>
    </location>
</feature>
<keyword evidence="1" id="KW-0175">Coiled coil</keyword>
<feature type="compositionally biased region" description="Low complexity" evidence="2">
    <location>
        <begin position="271"/>
        <end position="287"/>
    </location>
</feature>
<dbReference type="Proteomes" id="UP000000561">
    <property type="component" value="Chromosome 19"/>
</dbReference>
<feature type="compositionally biased region" description="Basic and acidic residues" evidence="2">
    <location>
        <begin position="172"/>
        <end position="181"/>
    </location>
</feature>